<proteinExistence type="predicted"/>
<dbReference type="EMBL" id="CM056819">
    <property type="protein sequence ID" value="KAJ8623741.1"/>
    <property type="molecule type" value="Genomic_DNA"/>
</dbReference>
<evidence type="ECO:0000313" key="2">
    <source>
        <dbReference type="Proteomes" id="UP001234297"/>
    </source>
</evidence>
<organism evidence="1 2">
    <name type="scientific">Persea americana</name>
    <name type="common">Avocado</name>
    <dbReference type="NCBI Taxonomy" id="3435"/>
    <lineage>
        <taxon>Eukaryota</taxon>
        <taxon>Viridiplantae</taxon>
        <taxon>Streptophyta</taxon>
        <taxon>Embryophyta</taxon>
        <taxon>Tracheophyta</taxon>
        <taxon>Spermatophyta</taxon>
        <taxon>Magnoliopsida</taxon>
        <taxon>Magnoliidae</taxon>
        <taxon>Laurales</taxon>
        <taxon>Lauraceae</taxon>
        <taxon>Persea</taxon>
    </lineage>
</organism>
<reference evidence="1 2" key="1">
    <citation type="journal article" date="2022" name="Hortic Res">
        <title>A haplotype resolved chromosomal level avocado genome allows analysis of novel avocado genes.</title>
        <authorList>
            <person name="Nath O."/>
            <person name="Fletcher S.J."/>
            <person name="Hayward A."/>
            <person name="Shaw L.M."/>
            <person name="Masouleh A.K."/>
            <person name="Furtado A."/>
            <person name="Henry R.J."/>
            <person name="Mitter N."/>
        </authorList>
    </citation>
    <scope>NUCLEOTIDE SEQUENCE [LARGE SCALE GENOMIC DNA]</scope>
    <source>
        <strain evidence="2">cv. Hass</strain>
    </source>
</reference>
<comment type="caution">
    <text evidence="1">The sequence shown here is derived from an EMBL/GenBank/DDBJ whole genome shotgun (WGS) entry which is preliminary data.</text>
</comment>
<gene>
    <name evidence="1" type="ORF">MRB53_032271</name>
</gene>
<accession>A0ACC2KRC4</accession>
<dbReference type="Proteomes" id="UP001234297">
    <property type="component" value="Chromosome 11"/>
</dbReference>
<sequence length="88" mass="9776">MHGGFLWSFSVFRVLKSDFGNGFRSAGCLGVWVTGTGMAERKEFRGDGGQWAGKRVFDETPMEVLCVVFESKLGTDYRVGSMLGSVRW</sequence>
<protein>
    <submittedName>
        <fullName evidence="1">Uncharacterized protein</fullName>
    </submittedName>
</protein>
<name>A0ACC2KRC4_PERAE</name>
<evidence type="ECO:0000313" key="1">
    <source>
        <dbReference type="EMBL" id="KAJ8623741.1"/>
    </source>
</evidence>
<keyword evidence="2" id="KW-1185">Reference proteome</keyword>